<sequence>MEFLRISPYTNLLTHSRFLLTLRSSEGKYHSLILFRLSSGSTVEPDGLVNTSDQHAESPNIGKSAPYSQLYVMESACPHLGADRQFFRTRLL</sequence>
<organism evidence="1 2">
    <name type="scientific">Piloderma croceum (strain F 1598)</name>
    <dbReference type="NCBI Taxonomy" id="765440"/>
    <lineage>
        <taxon>Eukaryota</taxon>
        <taxon>Fungi</taxon>
        <taxon>Dikarya</taxon>
        <taxon>Basidiomycota</taxon>
        <taxon>Agaricomycotina</taxon>
        <taxon>Agaricomycetes</taxon>
        <taxon>Agaricomycetidae</taxon>
        <taxon>Atheliales</taxon>
        <taxon>Atheliaceae</taxon>
        <taxon>Piloderma</taxon>
    </lineage>
</organism>
<reference evidence="2" key="2">
    <citation type="submission" date="2015-01" db="EMBL/GenBank/DDBJ databases">
        <title>Evolutionary Origins and Diversification of the Mycorrhizal Mutualists.</title>
        <authorList>
            <consortium name="DOE Joint Genome Institute"/>
            <consortium name="Mycorrhizal Genomics Consortium"/>
            <person name="Kohler A."/>
            <person name="Kuo A."/>
            <person name="Nagy L.G."/>
            <person name="Floudas D."/>
            <person name="Copeland A."/>
            <person name="Barry K.W."/>
            <person name="Cichocki N."/>
            <person name="Veneault-Fourrey C."/>
            <person name="LaButti K."/>
            <person name="Lindquist E.A."/>
            <person name="Lipzen A."/>
            <person name="Lundell T."/>
            <person name="Morin E."/>
            <person name="Murat C."/>
            <person name="Riley R."/>
            <person name="Ohm R."/>
            <person name="Sun H."/>
            <person name="Tunlid A."/>
            <person name="Henrissat B."/>
            <person name="Grigoriev I.V."/>
            <person name="Hibbett D.S."/>
            <person name="Martin F."/>
        </authorList>
    </citation>
    <scope>NUCLEOTIDE SEQUENCE [LARGE SCALE GENOMIC DNA]</scope>
    <source>
        <strain evidence="2">F 1598</strain>
    </source>
</reference>
<name>A0A0C3GHN2_PILCF</name>
<proteinExistence type="predicted"/>
<evidence type="ECO:0000313" key="2">
    <source>
        <dbReference type="Proteomes" id="UP000054166"/>
    </source>
</evidence>
<gene>
    <name evidence="1" type="ORF">PILCRDRAFT_173253</name>
</gene>
<keyword evidence="2" id="KW-1185">Reference proteome</keyword>
<dbReference type="STRING" id="765440.A0A0C3GHN2"/>
<dbReference type="OrthoDB" id="3258941at2759"/>
<dbReference type="Proteomes" id="UP000054166">
    <property type="component" value="Unassembled WGS sequence"/>
</dbReference>
<protein>
    <submittedName>
        <fullName evidence="1">Uncharacterized protein</fullName>
    </submittedName>
</protein>
<dbReference type="EMBL" id="KN832973">
    <property type="protein sequence ID" value="KIM90151.1"/>
    <property type="molecule type" value="Genomic_DNA"/>
</dbReference>
<accession>A0A0C3GHN2</accession>
<dbReference type="InParanoid" id="A0A0C3GHN2"/>
<evidence type="ECO:0000313" key="1">
    <source>
        <dbReference type="EMBL" id="KIM90151.1"/>
    </source>
</evidence>
<reference evidence="1 2" key="1">
    <citation type="submission" date="2014-04" db="EMBL/GenBank/DDBJ databases">
        <authorList>
            <consortium name="DOE Joint Genome Institute"/>
            <person name="Kuo A."/>
            <person name="Tarkka M."/>
            <person name="Buscot F."/>
            <person name="Kohler A."/>
            <person name="Nagy L.G."/>
            <person name="Floudas D."/>
            <person name="Copeland A."/>
            <person name="Barry K.W."/>
            <person name="Cichocki N."/>
            <person name="Veneault-Fourrey C."/>
            <person name="LaButti K."/>
            <person name="Lindquist E.A."/>
            <person name="Lipzen A."/>
            <person name="Lundell T."/>
            <person name="Morin E."/>
            <person name="Murat C."/>
            <person name="Sun H."/>
            <person name="Tunlid A."/>
            <person name="Henrissat B."/>
            <person name="Grigoriev I.V."/>
            <person name="Hibbett D.S."/>
            <person name="Martin F."/>
            <person name="Nordberg H.P."/>
            <person name="Cantor M.N."/>
            <person name="Hua S.X."/>
        </authorList>
    </citation>
    <scope>NUCLEOTIDE SEQUENCE [LARGE SCALE GENOMIC DNA]</scope>
    <source>
        <strain evidence="1 2">F 1598</strain>
    </source>
</reference>
<dbReference type="AlphaFoldDB" id="A0A0C3GHN2"/>
<dbReference type="HOGENOM" id="CLU_2414063_0_0_1"/>